<protein>
    <submittedName>
        <fullName evidence="1">Uncharacterized protein</fullName>
    </submittedName>
</protein>
<reference evidence="1" key="1">
    <citation type="submission" date="2023-12" db="EMBL/GenBank/DDBJ databases">
        <title>Genome assembly of Anisodus tanguticus.</title>
        <authorList>
            <person name="Wang Y.-J."/>
        </authorList>
    </citation>
    <scope>NUCLEOTIDE SEQUENCE</scope>
    <source>
        <strain evidence="1">KB-2021</strain>
        <tissue evidence="1">Leaf</tissue>
    </source>
</reference>
<dbReference type="AlphaFoldDB" id="A0AAE1R073"/>
<accession>A0AAE1R073</accession>
<gene>
    <name evidence="1" type="ORF">RND71_039768</name>
</gene>
<evidence type="ECO:0000313" key="1">
    <source>
        <dbReference type="EMBL" id="KAK4341267.1"/>
    </source>
</evidence>
<comment type="caution">
    <text evidence="1">The sequence shown here is derived from an EMBL/GenBank/DDBJ whole genome shotgun (WGS) entry which is preliminary data.</text>
</comment>
<name>A0AAE1R073_9SOLA</name>
<proteinExistence type="predicted"/>
<dbReference type="EMBL" id="JAVYJV010000022">
    <property type="protein sequence ID" value="KAK4341267.1"/>
    <property type="molecule type" value="Genomic_DNA"/>
</dbReference>
<keyword evidence="2" id="KW-1185">Reference proteome</keyword>
<dbReference type="Proteomes" id="UP001291623">
    <property type="component" value="Unassembled WGS sequence"/>
</dbReference>
<organism evidence="1 2">
    <name type="scientific">Anisodus tanguticus</name>
    <dbReference type="NCBI Taxonomy" id="243964"/>
    <lineage>
        <taxon>Eukaryota</taxon>
        <taxon>Viridiplantae</taxon>
        <taxon>Streptophyta</taxon>
        <taxon>Embryophyta</taxon>
        <taxon>Tracheophyta</taxon>
        <taxon>Spermatophyta</taxon>
        <taxon>Magnoliopsida</taxon>
        <taxon>eudicotyledons</taxon>
        <taxon>Gunneridae</taxon>
        <taxon>Pentapetalae</taxon>
        <taxon>asterids</taxon>
        <taxon>lamiids</taxon>
        <taxon>Solanales</taxon>
        <taxon>Solanaceae</taxon>
        <taxon>Solanoideae</taxon>
        <taxon>Hyoscyameae</taxon>
        <taxon>Anisodus</taxon>
    </lineage>
</organism>
<evidence type="ECO:0000313" key="2">
    <source>
        <dbReference type="Proteomes" id="UP001291623"/>
    </source>
</evidence>
<sequence length="111" mass="13038">MNRICWLRIAREFIDNDFEKGDNLAPNIRRCGKSRCEKRKNHQKTTIVHGGFYIKTPWFWQTDHKLRTEVEADKVPWKEVDFEKEGVSCRFKLPILCSRRSLSSSAAPRGA</sequence>